<proteinExistence type="predicted"/>
<protein>
    <submittedName>
        <fullName evidence="1">Uncharacterized protein</fullName>
    </submittedName>
</protein>
<name>V6LCH2_9EUKA</name>
<sequence length="105" mass="12534">MRGVPQFQIQHVFASFVNLLIQFLQPEQYRIKKTVKDQNFRSFYVSTVIEQKSQNYDNYKNHNKMSKNFASSNKQILVNKKCQSCQEKGKNEFILIFHSMTIMDF</sequence>
<dbReference type="EMBL" id="KI546166">
    <property type="protein sequence ID" value="EST42170.1"/>
    <property type="molecule type" value="Genomic_DNA"/>
</dbReference>
<organism evidence="1">
    <name type="scientific">Spironucleus salmonicida</name>
    <dbReference type="NCBI Taxonomy" id="348837"/>
    <lineage>
        <taxon>Eukaryota</taxon>
        <taxon>Metamonada</taxon>
        <taxon>Diplomonadida</taxon>
        <taxon>Hexamitidae</taxon>
        <taxon>Hexamitinae</taxon>
        <taxon>Spironucleus</taxon>
    </lineage>
</organism>
<dbReference type="AlphaFoldDB" id="V6LCH2"/>
<reference evidence="1" key="1">
    <citation type="journal article" date="2014" name="PLoS Genet.">
        <title>The Genome of Spironucleus salmonicida Highlights a Fish Pathogen Adapted to Fluctuating Environments.</title>
        <authorList>
            <person name="Xu F."/>
            <person name="Jerlstrom-Hultqvist J."/>
            <person name="Einarsson E."/>
            <person name="Astvaldsson A."/>
            <person name="Svard S.G."/>
            <person name="Andersson J.O."/>
        </authorList>
    </citation>
    <scope>NUCLEOTIDE SEQUENCE</scope>
</reference>
<evidence type="ECO:0000313" key="1">
    <source>
        <dbReference type="EMBL" id="EST42170.1"/>
    </source>
</evidence>
<accession>V6LCH2</accession>
<gene>
    <name evidence="1" type="ORF">SS50377_ee015</name>
</gene>